<dbReference type="PANTHER" id="PTHR43289">
    <property type="entry name" value="MITOGEN-ACTIVATED PROTEIN KINASE KINASE KINASE 20-RELATED"/>
    <property type="match status" value="1"/>
</dbReference>
<dbReference type="PANTHER" id="PTHR43289:SF6">
    <property type="entry name" value="SERINE_THREONINE-PROTEIN KINASE NEKL-3"/>
    <property type="match status" value="1"/>
</dbReference>
<reference evidence="21" key="2">
    <citation type="journal article" date="2022" name="BMC Genomics">
        <title>Comparative genome analysis of mycobacteria focusing on tRNA and non-coding RNA.</title>
        <authorList>
            <person name="Behra P.R.K."/>
            <person name="Pettersson B.M.F."/>
            <person name="Ramesh M."/>
            <person name="Das S."/>
            <person name="Dasgupta S."/>
            <person name="Kirsebom L.A."/>
        </authorList>
    </citation>
    <scope>NUCLEOTIDE SEQUENCE</scope>
    <source>
        <strain evidence="21">DSM 44838</strain>
    </source>
</reference>
<keyword evidence="12 17" id="KW-0067">ATP-binding</keyword>
<dbReference type="PROSITE" id="PS00107">
    <property type="entry name" value="PROTEIN_KINASE_ATP"/>
    <property type="match status" value="1"/>
</dbReference>
<feature type="domain" description="PASTA" evidence="20">
    <location>
        <begin position="423"/>
        <end position="491"/>
    </location>
</feature>
<keyword evidence="22" id="KW-1185">Reference proteome</keyword>
<comment type="caution">
    <text evidence="21">The sequence shown here is derived from an EMBL/GenBank/DDBJ whole genome shotgun (WGS) entry which is preliminary data.</text>
</comment>
<evidence type="ECO:0000256" key="2">
    <source>
        <dbReference type="ARBA" id="ARBA00012513"/>
    </source>
</evidence>
<evidence type="ECO:0000256" key="1">
    <source>
        <dbReference type="ARBA" id="ARBA00004162"/>
    </source>
</evidence>
<dbReference type="CDD" id="cd06577">
    <property type="entry name" value="PASTA_pknB"/>
    <property type="match status" value="4"/>
</dbReference>
<sequence>MTTPRHLSDRYELGEILGFGGMSEVHLARDVRLHRDVAVKVLRADLARDPSFYLRFRREAQNAAALNHPAIVAVYDTGEAETATGPLPYIVMEYVEGVTLRDIVHNDGPIDPRRAIEIIADACQALNFSHQHGIIHRDVKPANIMMSKSGAVKVMDFGIARALHDGGVSVTQTAAVIGTAQYLSPEQARGEPVDARSDVYSLGCVLYELLTGEPPFVGDSPVAVAYQHVREDAVPPSERNPDLSPDLDAVVLKALAKNPDNRYQTAAEMRADLIRVHSGETPEAPKVFTDAERTSLLAASPAPGRHQQPTENIPAHQPRYVPKERNPAIGRWFAIVAVLAVLTVAVTVLLNFVGGNPRDVQIPDLRGQKYDEAVVSLQNLGFKTVRSQQPDSEVPVGDVISTDPAANTAAARDDQITINVSTGPQQAEVPDCTANLTYAQCASKLKAAGFEKVRQSASSSPVVPKDVVIGTNPSANQTSAITNEIIIVVSSGPDTRLVPDVKGRTLDEATAIITASGFTKPPIPVQVDGLKSTAGQIQGTVPTANETVPVDTPIQIQVSQGNEFTMPPLQGQFWDGAEPLLRALGWTGDLNKLPNAQNSGVPSNGIVTQSPSAGTPVKFGDTITLSFAQ</sequence>
<gene>
    <name evidence="21" type="primary">pknB</name>
    <name evidence="21" type="ORF">H7K45_09115</name>
</gene>
<evidence type="ECO:0000256" key="10">
    <source>
        <dbReference type="ARBA" id="ARBA00022741"/>
    </source>
</evidence>
<evidence type="ECO:0000256" key="14">
    <source>
        <dbReference type="ARBA" id="ARBA00023136"/>
    </source>
</evidence>
<keyword evidence="9" id="KW-0677">Repeat</keyword>
<dbReference type="GO" id="GO:0005524">
    <property type="term" value="F:ATP binding"/>
    <property type="evidence" value="ECO:0007669"/>
    <property type="project" value="UniProtKB-UniRule"/>
</dbReference>
<dbReference type="InterPro" id="IPR011009">
    <property type="entry name" value="Kinase-like_dom_sf"/>
</dbReference>
<dbReference type="Pfam" id="PF03793">
    <property type="entry name" value="PASTA"/>
    <property type="match status" value="4"/>
</dbReference>
<feature type="binding site" evidence="17">
    <location>
        <position position="40"/>
    </location>
    <ligand>
        <name>ATP</name>
        <dbReference type="ChEBI" id="CHEBI:30616"/>
    </ligand>
</feature>
<evidence type="ECO:0000256" key="11">
    <source>
        <dbReference type="ARBA" id="ARBA00022777"/>
    </source>
</evidence>
<dbReference type="Gene3D" id="3.30.200.20">
    <property type="entry name" value="Phosphorylase Kinase, domain 1"/>
    <property type="match status" value="1"/>
</dbReference>
<evidence type="ECO:0000256" key="9">
    <source>
        <dbReference type="ARBA" id="ARBA00022737"/>
    </source>
</evidence>
<dbReference type="GO" id="GO:0005886">
    <property type="term" value="C:plasma membrane"/>
    <property type="evidence" value="ECO:0007669"/>
    <property type="project" value="UniProtKB-SubCell"/>
</dbReference>
<evidence type="ECO:0000313" key="22">
    <source>
        <dbReference type="Proteomes" id="UP001141629"/>
    </source>
</evidence>
<reference evidence="21" key="1">
    <citation type="submission" date="2020-07" db="EMBL/GenBank/DDBJ databases">
        <authorList>
            <person name="Pettersson B.M.F."/>
            <person name="Behra P.R.K."/>
            <person name="Ramesh M."/>
            <person name="Das S."/>
            <person name="Dasgupta S."/>
            <person name="Kirsebom L.A."/>
        </authorList>
    </citation>
    <scope>NUCLEOTIDE SEQUENCE</scope>
    <source>
        <strain evidence="21">DSM 44838</strain>
    </source>
</reference>
<dbReference type="SMART" id="SM00740">
    <property type="entry name" value="PASTA"/>
    <property type="match status" value="4"/>
</dbReference>
<evidence type="ECO:0000256" key="7">
    <source>
        <dbReference type="ARBA" id="ARBA00022679"/>
    </source>
</evidence>
<feature type="transmembrane region" description="Helical" evidence="18">
    <location>
        <begin position="332"/>
        <end position="353"/>
    </location>
</feature>
<keyword evidence="13 18" id="KW-1133">Transmembrane helix</keyword>
<dbReference type="FunFam" id="3.30.200.20:FF:000035">
    <property type="entry name" value="Serine/threonine protein kinase Stk1"/>
    <property type="match status" value="1"/>
</dbReference>
<dbReference type="InterPro" id="IPR000719">
    <property type="entry name" value="Prot_kinase_dom"/>
</dbReference>
<dbReference type="RefSeq" id="WP_263995471.1">
    <property type="nucleotide sequence ID" value="NZ_JACKVK010000005.1"/>
</dbReference>
<evidence type="ECO:0000313" key="21">
    <source>
        <dbReference type="EMBL" id="MCV7420695.1"/>
    </source>
</evidence>
<keyword evidence="5" id="KW-0723">Serine/threonine-protein kinase</keyword>
<evidence type="ECO:0000256" key="16">
    <source>
        <dbReference type="ARBA" id="ARBA00048679"/>
    </source>
</evidence>
<dbReference type="PROSITE" id="PS00108">
    <property type="entry name" value="PROTEIN_KINASE_ST"/>
    <property type="match status" value="1"/>
</dbReference>
<feature type="domain" description="PASTA" evidence="20">
    <location>
        <begin position="356"/>
        <end position="422"/>
    </location>
</feature>
<evidence type="ECO:0000256" key="18">
    <source>
        <dbReference type="SAM" id="Phobius"/>
    </source>
</evidence>
<dbReference type="NCBIfam" id="NF033483">
    <property type="entry name" value="PknB_PASTA_kin"/>
    <property type="match status" value="1"/>
</dbReference>
<accession>A0A9X3BT30</accession>
<dbReference type="SMART" id="SM00220">
    <property type="entry name" value="S_TKc"/>
    <property type="match status" value="1"/>
</dbReference>
<dbReference type="Gene3D" id="1.10.510.10">
    <property type="entry name" value="Transferase(Phosphotransferase) domain 1"/>
    <property type="match status" value="1"/>
</dbReference>
<organism evidence="21 22">
    <name type="scientific">Mycobacterium yunnanensis</name>
    <dbReference type="NCBI Taxonomy" id="368477"/>
    <lineage>
        <taxon>Bacteria</taxon>
        <taxon>Bacillati</taxon>
        <taxon>Actinomycetota</taxon>
        <taxon>Actinomycetes</taxon>
        <taxon>Mycobacteriales</taxon>
        <taxon>Mycobacteriaceae</taxon>
        <taxon>Mycobacterium</taxon>
    </lineage>
</organism>
<dbReference type="SUPFAM" id="SSF56112">
    <property type="entry name" value="Protein kinase-like (PK-like)"/>
    <property type="match status" value="1"/>
</dbReference>
<evidence type="ECO:0000256" key="5">
    <source>
        <dbReference type="ARBA" id="ARBA00022527"/>
    </source>
</evidence>
<keyword evidence="10 17" id="KW-0547">Nucleotide-binding</keyword>
<comment type="catalytic activity">
    <reaction evidence="15">
        <text>L-threonyl-[protein] + ATP = O-phospho-L-threonyl-[protein] + ADP + H(+)</text>
        <dbReference type="Rhea" id="RHEA:46608"/>
        <dbReference type="Rhea" id="RHEA-COMP:11060"/>
        <dbReference type="Rhea" id="RHEA-COMP:11605"/>
        <dbReference type="ChEBI" id="CHEBI:15378"/>
        <dbReference type="ChEBI" id="CHEBI:30013"/>
        <dbReference type="ChEBI" id="CHEBI:30616"/>
        <dbReference type="ChEBI" id="CHEBI:61977"/>
        <dbReference type="ChEBI" id="CHEBI:456216"/>
        <dbReference type="EC" id="2.7.11.1"/>
    </reaction>
</comment>
<keyword evidence="4" id="KW-1003">Cell membrane</keyword>
<proteinExistence type="predicted"/>
<dbReference type="PROSITE" id="PS51178">
    <property type="entry name" value="PASTA"/>
    <property type="match status" value="4"/>
</dbReference>
<dbReference type="Proteomes" id="UP001141629">
    <property type="component" value="Unassembled WGS sequence"/>
</dbReference>
<keyword evidence="14 18" id="KW-0472">Membrane</keyword>
<evidence type="ECO:0000256" key="15">
    <source>
        <dbReference type="ARBA" id="ARBA00047899"/>
    </source>
</evidence>
<evidence type="ECO:0000256" key="4">
    <source>
        <dbReference type="ARBA" id="ARBA00022475"/>
    </source>
</evidence>
<dbReference type="EC" id="2.7.11.1" evidence="2"/>
<dbReference type="InterPro" id="IPR005543">
    <property type="entry name" value="PASTA_dom"/>
</dbReference>
<protein>
    <recommendedName>
        <fullName evidence="3">Serine/threonine-protein kinase PknB</fullName>
        <ecNumber evidence="2">2.7.11.1</ecNumber>
    </recommendedName>
</protein>
<dbReference type="PROSITE" id="PS50011">
    <property type="entry name" value="PROTEIN_KINASE_DOM"/>
    <property type="match status" value="1"/>
</dbReference>
<name>A0A9X3BT30_9MYCO</name>
<keyword evidence="11 21" id="KW-0418">Kinase</keyword>
<evidence type="ECO:0000259" key="20">
    <source>
        <dbReference type="PROSITE" id="PS51178"/>
    </source>
</evidence>
<evidence type="ECO:0000256" key="6">
    <source>
        <dbReference type="ARBA" id="ARBA00022553"/>
    </source>
</evidence>
<evidence type="ECO:0000256" key="3">
    <source>
        <dbReference type="ARBA" id="ARBA00014672"/>
    </source>
</evidence>
<dbReference type="InterPro" id="IPR008271">
    <property type="entry name" value="Ser/Thr_kinase_AS"/>
</dbReference>
<keyword evidence="7" id="KW-0808">Transferase</keyword>
<keyword evidence="6" id="KW-0597">Phosphoprotein</keyword>
<dbReference type="EMBL" id="JACKVK010000005">
    <property type="protein sequence ID" value="MCV7420695.1"/>
    <property type="molecule type" value="Genomic_DNA"/>
</dbReference>
<keyword evidence="8 18" id="KW-0812">Transmembrane</keyword>
<evidence type="ECO:0000256" key="13">
    <source>
        <dbReference type="ARBA" id="ARBA00022989"/>
    </source>
</evidence>
<comment type="catalytic activity">
    <reaction evidence="16">
        <text>L-seryl-[protein] + ATP = O-phospho-L-seryl-[protein] + ADP + H(+)</text>
        <dbReference type="Rhea" id="RHEA:17989"/>
        <dbReference type="Rhea" id="RHEA-COMP:9863"/>
        <dbReference type="Rhea" id="RHEA-COMP:11604"/>
        <dbReference type="ChEBI" id="CHEBI:15378"/>
        <dbReference type="ChEBI" id="CHEBI:29999"/>
        <dbReference type="ChEBI" id="CHEBI:30616"/>
        <dbReference type="ChEBI" id="CHEBI:83421"/>
        <dbReference type="ChEBI" id="CHEBI:456216"/>
        <dbReference type="EC" id="2.7.11.1"/>
    </reaction>
</comment>
<dbReference type="GO" id="GO:0004674">
    <property type="term" value="F:protein serine/threonine kinase activity"/>
    <property type="evidence" value="ECO:0007669"/>
    <property type="project" value="UniProtKB-KW"/>
</dbReference>
<evidence type="ECO:0000256" key="17">
    <source>
        <dbReference type="PROSITE-ProRule" id="PRU10141"/>
    </source>
</evidence>
<dbReference type="GO" id="GO:0045717">
    <property type="term" value="P:negative regulation of fatty acid biosynthetic process"/>
    <property type="evidence" value="ECO:0007669"/>
    <property type="project" value="UniProtKB-ARBA"/>
</dbReference>
<comment type="subcellular location">
    <subcellularLocation>
        <location evidence="1">Cell membrane</location>
        <topology evidence="1">Single-pass membrane protein</topology>
    </subcellularLocation>
</comment>
<feature type="domain" description="PASTA" evidence="20">
    <location>
        <begin position="492"/>
        <end position="560"/>
    </location>
</feature>
<dbReference type="AlphaFoldDB" id="A0A9X3BT30"/>
<dbReference type="Pfam" id="PF00069">
    <property type="entry name" value="Pkinase"/>
    <property type="match status" value="1"/>
</dbReference>
<evidence type="ECO:0000256" key="12">
    <source>
        <dbReference type="ARBA" id="ARBA00022840"/>
    </source>
</evidence>
<evidence type="ECO:0000256" key="8">
    <source>
        <dbReference type="ARBA" id="ARBA00022692"/>
    </source>
</evidence>
<dbReference type="Gene3D" id="3.30.10.20">
    <property type="match status" value="4"/>
</dbReference>
<feature type="domain" description="Protein kinase" evidence="19">
    <location>
        <begin position="11"/>
        <end position="274"/>
    </location>
</feature>
<dbReference type="CDD" id="cd14014">
    <property type="entry name" value="STKc_PknB_like"/>
    <property type="match status" value="1"/>
</dbReference>
<dbReference type="InterPro" id="IPR017441">
    <property type="entry name" value="Protein_kinase_ATP_BS"/>
</dbReference>
<feature type="domain" description="PASTA" evidence="20">
    <location>
        <begin position="561"/>
        <end position="629"/>
    </location>
</feature>
<dbReference type="FunFam" id="1.10.510.10:FF:000021">
    <property type="entry name" value="Serine/threonine protein kinase"/>
    <property type="match status" value="1"/>
</dbReference>
<evidence type="ECO:0000259" key="19">
    <source>
        <dbReference type="PROSITE" id="PS50011"/>
    </source>
</evidence>